<proteinExistence type="predicted"/>
<dbReference type="SUPFAM" id="SSF88946">
    <property type="entry name" value="Sigma2 domain of RNA polymerase sigma factors"/>
    <property type="match status" value="1"/>
</dbReference>
<evidence type="ECO:0000256" key="2">
    <source>
        <dbReference type="ARBA" id="ARBA00023163"/>
    </source>
</evidence>
<dbReference type="AlphaFoldDB" id="A0A0R2H6P1"/>
<dbReference type="GeneID" id="33062326"/>
<evidence type="ECO:0000256" key="1">
    <source>
        <dbReference type="ARBA" id="ARBA00023015"/>
    </source>
</evidence>
<keyword evidence="2" id="KW-0804">Transcription</keyword>
<keyword evidence="1" id="KW-0805">Transcription regulation</keyword>
<dbReference type="Gene3D" id="1.10.1740.10">
    <property type="match status" value="1"/>
</dbReference>
<dbReference type="OMA" id="EAMIICY"/>
<name>A0A0R2H6P1_PEDPE</name>
<sequence>MAKQGSLEELDELEIVQQIKNNDSSNFEILFKRYIPIIKKLRTRYSIRNLEWDDWLQEGRIVFFNSVVNFDENLKITLGAFFRTNFTNRIYSILRFEMAYKRKAGLTAQSIESVDGDLETATKKISKITPHSNLVIKESYAEYESLLSKFEKEVSVLLFKGNCPEEIAEKLGYEVIKIQNAIVRCKQKLSEQMYGRP</sequence>
<dbReference type="RefSeq" id="WP_002833254.1">
    <property type="nucleotide sequence ID" value="NZ_BEWQ01000004.1"/>
</dbReference>
<dbReference type="EMBL" id="CP118739">
    <property type="protein sequence ID" value="WEA56854.1"/>
    <property type="molecule type" value="Genomic_DNA"/>
</dbReference>
<evidence type="ECO:0000313" key="5">
    <source>
        <dbReference type="Proteomes" id="UP000196118"/>
    </source>
</evidence>
<gene>
    <name evidence="4" type="ORF">PWB86_06565</name>
    <name evidence="3" type="ORF">S100892_00552</name>
</gene>
<dbReference type="EMBL" id="CP021474">
    <property type="protein sequence ID" value="ARW19147.1"/>
    <property type="molecule type" value="Genomic_DNA"/>
</dbReference>
<dbReference type="InterPro" id="IPR016032">
    <property type="entry name" value="Sig_transdc_resp-reg_C-effctor"/>
</dbReference>
<evidence type="ECO:0000313" key="3">
    <source>
        <dbReference type="EMBL" id="ARW19147.1"/>
    </source>
</evidence>
<accession>A0A8G0ZIR9</accession>
<dbReference type="InterPro" id="IPR013325">
    <property type="entry name" value="RNA_pol_sigma_r2"/>
</dbReference>
<dbReference type="GO" id="GO:0006352">
    <property type="term" value="P:DNA-templated transcription initiation"/>
    <property type="evidence" value="ECO:0007669"/>
    <property type="project" value="InterPro"/>
</dbReference>
<dbReference type="Proteomes" id="UP000196118">
    <property type="component" value="Chromosome"/>
</dbReference>
<dbReference type="Proteomes" id="UP001214131">
    <property type="component" value="Chromosome"/>
</dbReference>
<reference evidence="4 6" key="2">
    <citation type="submission" date="2023-02" db="EMBL/GenBank/DDBJ databases">
        <title>Comparative genomics and fermentation flavor characterization of five lactic acid bacteria reveal flavor biosynthesis metabolic pathways in fermented muskmelon puree.</title>
        <authorList>
            <person name="Yuan L."/>
            <person name="Li M."/>
            <person name="Xu X."/>
            <person name="Lao F."/>
            <person name="Wu J."/>
        </authorList>
    </citation>
    <scope>NUCLEOTIDE SEQUENCE [LARGE SCALE GENOMIC DNA]</scope>
    <source>
        <strain evidence="4 6">Ca-4</strain>
    </source>
</reference>
<organism evidence="3 5">
    <name type="scientific">Pediococcus pentosaceus</name>
    <dbReference type="NCBI Taxonomy" id="1255"/>
    <lineage>
        <taxon>Bacteria</taxon>
        <taxon>Bacillati</taxon>
        <taxon>Bacillota</taxon>
        <taxon>Bacilli</taxon>
        <taxon>Lactobacillales</taxon>
        <taxon>Lactobacillaceae</taxon>
        <taxon>Pediococcus</taxon>
    </lineage>
</organism>
<dbReference type="GO" id="GO:0003700">
    <property type="term" value="F:DNA-binding transcription factor activity"/>
    <property type="evidence" value="ECO:0007669"/>
    <property type="project" value="InterPro"/>
</dbReference>
<dbReference type="SUPFAM" id="SSF46894">
    <property type="entry name" value="C-terminal effector domain of the bipartite response regulators"/>
    <property type="match status" value="1"/>
</dbReference>
<reference evidence="3 5" key="1">
    <citation type="submission" date="2017-05" db="EMBL/GenBank/DDBJ databases">
        <title>Genome sequence of Pediococcus pentosaceus strain SRCM100892.</title>
        <authorList>
            <person name="Cho S.H."/>
        </authorList>
    </citation>
    <scope>NUCLEOTIDE SEQUENCE [LARGE SCALE GENOMIC DNA]</scope>
    <source>
        <strain evidence="3 5">SRCM100892</strain>
    </source>
</reference>
<protein>
    <submittedName>
        <fullName evidence="4">Sigma-70 family RNA polymerase sigma factor</fullName>
    </submittedName>
</protein>
<dbReference type="GO" id="GO:0003677">
    <property type="term" value="F:DNA binding"/>
    <property type="evidence" value="ECO:0007669"/>
    <property type="project" value="InterPro"/>
</dbReference>
<evidence type="ECO:0000313" key="4">
    <source>
        <dbReference type="EMBL" id="WEA56854.1"/>
    </source>
</evidence>
<evidence type="ECO:0000313" key="6">
    <source>
        <dbReference type="Proteomes" id="UP001214131"/>
    </source>
</evidence>
<accession>A0A0R2H6P1</accession>